<feature type="compositionally biased region" description="Polar residues" evidence="1">
    <location>
        <begin position="251"/>
        <end position="263"/>
    </location>
</feature>
<reference evidence="2" key="1">
    <citation type="submission" date="2017-08" db="EMBL/GenBank/DDBJ databases">
        <authorList>
            <person name="Polle J.E."/>
            <person name="Barry K."/>
            <person name="Cushman J."/>
            <person name="Schmutz J."/>
            <person name="Tran D."/>
            <person name="Hathwaick L.T."/>
            <person name="Yim W.C."/>
            <person name="Jenkins J."/>
            <person name="Mckie-Krisberg Z.M."/>
            <person name="Prochnik S."/>
            <person name="Lindquist E."/>
            <person name="Dockter R.B."/>
            <person name="Adam C."/>
            <person name="Molina H."/>
            <person name="Bunkerborg J."/>
            <person name="Jin E."/>
            <person name="Buchheim M."/>
            <person name="Magnuson J."/>
        </authorList>
    </citation>
    <scope>NUCLEOTIDE SEQUENCE</scope>
    <source>
        <strain evidence="2">CCAP 19/18</strain>
    </source>
</reference>
<accession>A0ABQ7GW66</accession>
<comment type="caution">
    <text evidence="2">The sequence shown here is derived from an EMBL/GenBank/DDBJ whole genome shotgun (WGS) entry which is preliminary data.</text>
</comment>
<dbReference type="EMBL" id="MU069564">
    <property type="protein sequence ID" value="KAF5838852.1"/>
    <property type="molecule type" value="Genomic_DNA"/>
</dbReference>
<gene>
    <name evidence="2" type="ORF">DUNSADRAFT_2110</name>
</gene>
<sequence length="335" mass="34087">MSDQIICEAPIPTPVTSDMCKPSSPHAPPPPASSGSSAPSHQNKSSQAPSAAADSGAEQPATDATSSSTQPASTRWVSNGGNGQQEVPQQDAGSSLGGSLEEGDDEEEEEDGEGLEGLEGAYGVQALLSLLDKSKVGMYEPDVARDVLTLVEGATVVGDLPNKHPDLVSEFCHALTDDHTYYSNLLASLCDGEDETNDEDLIHIAKSVKGAVYSITNPPEPPPSPTPSPTSCSSPPAPATSASLSEADDSQGASAGVTGTTENKAGDVENEASKPRPAAPPPPPPPPPPTRAPPPPPPVGASPAAKSFTPMVPALKVGAYVVCWSCKLRCSLGST</sequence>
<feature type="compositionally biased region" description="Acidic residues" evidence="1">
    <location>
        <begin position="101"/>
        <end position="114"/>
    </location>
</feature>
<evidence type="ECO:0000313" key="2">
    <source>
        <dbReference type="EMBL" id="KAF5838852.1"/>
    </source>
</evidence>
<protein>
    <submittedName>
        <fullName evidence="2">Uncharacterized protein</fullName>
    </submittedName>
</protein>
<evidence type="ECO:0000256" key="1">
    <source>
        <dbReference type="SAM" id="MobiDB-lite"/>
    </source>
</evidence>
<feature type="compositionally biased region" description="Basic and acidic residues" evidence="1">
    <location>
        <begin position="264"/>
        <end position="274"/>
    </location>
</feature>
<keyword evidence="3" id="KW-1185">Reference proteome</keyword>
<proteinExistence type="predicted"/>
<feature type="region of interest" description="Disordered" evidence="1">
    <location>
        <begin position="1"/>
        <end position="114"/>
    </location>
</feature>
<name>A0ABQ7GW66_DUNSA</name>
<feature type="region of interest" description="Disordered" evidence="1">
    <location>
        <begin position="213"/>
        <end position="306"/>
    </location>
</feature>
<feature type="compositionally biased region" description="Pro residues" evidence="1">
    <location>
        <begin position="277"/>
        <end position="300"/>
    </location>
</feature>
<feature type="compositionally biased region" description="Low complexity" evidence="1">
    <location>
        <begin position="229"/>
        <end position="243"/>
    </location>
</feature>
<organism evidence="2 3">
    <name type="scientific">Dunaliella salina</name>
    <name type="common">Green alga</name>
    <name type="synonym">Protococcus salinus</name>
    <dbReference type="NCBI Taxonomy" id="3046"/>
    <lineage>
        <taxon>Eukaryota</taxon>
        <taxon>Viridiplantae</taxon>
        <taxon>Chlorophyta</taxon>
        <taxon>core chlorophytes</taxon>
        <taxon>Chlorophyceae</taxon>
        <taxon>CS clade</taxon>
        <taxon>Chlamydomonadales</taxon>
        <taxon>Dunaliellaceae</taxon>
        <taxon>Dunaliella</taxon>
    </lineage>
</organism>
<feature type="compositionally biased region" description="Polar residues" evidence="1">
    <location>
        <begin position="62"/>
        <end position="92"/>
    </location>
</feature>
<feature type="compositionally biased region" description="Pro residues" evidence="1">
    <location>
        <begin position="218"/>
        <end position="228"/>
    </location>
</feature>
<dbReference type="Proteomes" id="UP000815325">
    <property type="component" value="Unassembled WGS sequence"/>
</dbReference>
<evidence type="ECO:0000313" key="3">
    <source>
        <dbReference type="Proteomes" id="UP000815325"/>
    </source>
</evidence>